<dbReference type="InterPro" id="IPR017737">
    <property type="entry name" value="TssE1-like"/>
</dbReference>
<dbReference type="Pfam" id="PF04965">
    <property type="entry name" value="GPW_gp25"/>
    <property type="match status" value="1"/>
</dbReference>
<evidence type="ECO:0000313" key="3">
    <source>
        <dbReference type="Proteomes" id="UP000252884"/>
    </source>
</evidence>
<proteinExistence type="predicted"/>
<dbReference type="InterPro" id="IPR007048">
    <property type="entry name" value="IraD/Gp25-like"/>
</dbReference>
<dbReference type="Proteomes" id="UP000252884">
    <property type="component" value="Unassembled WGS sequence"/>
</dbReference>
<accession>A0A368Y6A8</accession>
<evidence type="ECO:0000259" key="1">
    <source>
        <dbReference type="Pfam" id="PF04965"/>
    </source>
</evidence>
<dbReference type="EMBL" id="QPJK01000001">
    <property type="protein sequence ID" value="RCW75732.1"/>
    <property type="molecule type" value="Genomic_DNA"/>
</dbReference>
<sequence length="173" mass="18940">MATVDARNRLQPALLDRLTDDAPGEKRETDERRTMSKAQLRQAVLRDLSALFNTVQPLGAAADAYPQVAGSVLTFGLPALSGQLASKLDVSVLERAIRQAILRYEPRILADSLQVRAVEPSSVLDTHNVIEFEISGHLWSQPVPLEILLRTQMDLEAGQVEVRDGAATSSKSR</sequence>
<comment type="caution">
    <text evidence="2">The sequence shown here is derived from an EMBL/GenBank/DDBJ whole genome shotgun (WGS) entry which is preliminary data.</text>
</comment>
<dbReference type="OrthoDB" id="119583at2"/>
<dbReference type="PANTHER" id="PTHR38595:SF1">
    <property type="entry name" value="TYPE VI SECRETION SYSTEM COMPONENT TSSE1"/>
    <property type="match status" value="1"/>
</dbReference>
<dbReference type="NCBIfam" id="TIGR03357">
    <property type="entry name" value="VI_zyme"/>
    <property type="match status" value="1"/>
</dbReference>
<dbReference type="PANTHER" id="PTHR38595">
    <property type="entry name" value="CYTOPLASMIC PROTEIN-RELATED"/>
    <property type="match status" value="1"/>
</dbReference>
<organism evidence="2 3">
    <name type="scientific">Pseudorhodoferax soli</name>
    <dbReference type="NCBI Taxonomy" id="545864"/>
    <lineage>
        <taxon>Bacteria</taxon>
        <taxon>Pseudomonadati</taxon>
        <taxon>Pseudomonadota</taxon>
        <taxon>Betaproteobacteria</taxon>
        <taxon>Burkholderiales</taxon>
        <taxon>Comamonadaceae</taxon>
    </lineage>
</organism>
<dbReference type="AlphaFoldDB" id="A0A368Y6A8"/>
<dbReference type="RefSeq" id="WP_114465305.1">
    <property type="nucleotide sequence ID" value="NZ_QPJK01000001.1"/>
</dbReference>
<gene>
    <name evidence="2" type="ORF">DES41_101327</name>
</gene>
<evidence type="ECO:0000313" key="2">
    <source>
        <dbReference type="EMBL" id="RCW75732.1"/>
    </source>
</evidence>
<feature type="domain" description="IraD/Gp25-like" evidence="1">
    <location>
        <begin position="39"/>
        <end position="142"/>
    </location>
</feature>
<dbReference type="SUPFAM" id="SSF160719">
    <property type="entry name" value="gpW/gp25-like"/>
    <property type="match status" value="1"/>
</dbReference>
<keyword evidence="3" id="KW-1185">Reference proteome</keyword>
<reference evidence="2 3" key="1">
    <citation type="submission" date="2018-07" db="EMBL/GenBank/DDBJ databases">
        <title>Genomic Encyclopedia of Type Strains, Phase IV (KMG-IV): sequencing the most valuable type-strain genomes for metagenomic binning, comparative biology and taxonomic classification.</title>
        <authorList>
            <person name="Goeker M."/>
        </authorList>
    </citation>
    <scope>NUCLEOTIDE SEQUENCE [LARGE SCALE GENOMIC DNA]</scope>
    <source>
        <strain evidence="2 3">DSM 21634</strain>
    </source>
</reference>
<dbReference type="InterPro" id="IPR053176">
    <property type="entry name" value="T6SS_TssE1-like"/>
</dbReference>
<protein>
    <submittedName>
        <fullName evidence="2">Type VI secretion system protein ImpF</fullName>
    </submittedName>
</protein>
<name>A0A368Y6A8_9BURK</name>